<feature type="compositionally biased region" description="Low complexity" evidence="1">
    <location>
        <begin position="29"/>
        <end position="41"/>
    </location>
</feature>
<protein>
    <submittedName>
        <fullName evidence="2">Uncharacterized protein</fullName>
    </submittedName>
</protein>
<sequence>MVDISTAMVDISRAMADSSTVRNEHLDVNSSGNSTSKSNVSDEITVTYQGSTKISNGKLLIPLNPSMAKEIPEGHQGSTKIRLEWKLLV</sequence>
<evidence type="ECO:0000256" key="1">
    <source>
        <dbReference type="SAM" id="MobiDB-lite"/>
    </source>
</evidence>
<reference evidence="2" key="1">
    <citation type="journal article" date="2023" name="G3 (Bethesda)">
        <title>A reference genome for the long-term kleptoplast-retaining sea slug Elysia crispata morphotype clarki.</title>
        <authorList>
            <person name="Eastman K.E."/>
            <person name="Pendleton A.L."/>
            <person name="Shaikh M.A."/>
            <person name="Suttiyut T."/>
            <person name="Ogas R."/>
            <person name="Tomko P."/>
            <person name="Gavelis G."/>
            <person name="Widhalm J.R."/>
            <person name="Wisecaver J.H."/>
        </authorList>
    </citation>
    <scope>NUCLEOTIDE SEQUENCE</scope>
    <source>
        <strain evidence="2">ECLA1</strain>
    </source>
</reference>
<name>A0AAE0ZFF6_9GAST</name>
<proteinExistence type="predicted"/>
<accession>A0AAE0ZFF6</accession>
<evidence type="ECO:0000313" key="3">
    <source>
        <dbReference type="Proteomes" id="UP001283361"/>
    </source>
</evidence>
<dbReference type="EMBL" id="JAWDGP010004092">
    <property type="protein sequence ID" value="KAK3767946.1"/>
    <property type="molecule type" value="Genomic_DNA"/>
</dbReference>
<organism evidence="2 3">
    <name type="scientific">Elysia crispata</name>
    <name type="common">lettuce slug</name>
    <dbReference type="NCBI Taxonomy" id="231223"/>
    <lineage>
        <taxon>Eukaryota</taxon>
        <taxon>Metazoa</taxon>
        <taxon>Spiralia</taxon>
        <taxon>Lophotrochozoa</taxon>
        <taxon>Mollusca</taxon>
        <taxon>Gastropoda</taxon>
        <taxon>Heterobranchia</taxon>
        <taxon>Euthyneura</taxon>
        <taxon>Panpulmonata</taxon>
        <taxon>Sacoglossa</taxon>
        <taxon>Placobranchoidea</taxon>
        <taxon>Plakobranchidae</taxon>
        <taxon>Elysia</taxon>
    </lineage>
</organism>
<keyword evidence="3" id="KW-1185">Reference proteome</keyword>
<comment type="caution">
    <text evidence="2">The sequence shown here is derived from an EMBL/GenBank/DDBJ whole genome shotgun (WGS) entry which is preliminary data.</text>
</comment>
<evidence type="ECO:0000313" key="2">
    <source>
        <dbReference type="EMBL" id="KAK3767946.1"/>
    </source>
</evidence>
<dbReference type="AlphaFoldDB" id="A0AAE0ZFF6"/>
<dbReference type="Proteomes" id="UP001283361">
    <property type="component" value="Unassembled WGS sequence"/>
</dbReference>
<feature type="region of interest" description="Disordered" evidence="1">
    <location>
        <begin position="19"/>
        <end position="41"/>
    </location>
</feature>
<gene>
    <name evidence="2" type="ORF">RRG08_049502</name>
</gene>